<dbReference type="EMBL" id="CH479183">
    <property type="protein sequence ID" value="EDW35777.1"/>
    <property type="molecule type" value="Genomic_DNA"/>
</dbReference>
<dbReference type="SMR" id="B4GH07"/>
<dbReference type="AlphaFoldDB" id="B4GH07"/>
<reference evidence="1 2" key="1">
    <citation type="journal article" date="2007" name="Nature">
        <title>Evolution of genes and genomes on the Drosophila phylogeny.</title>
        <authorList>
            <consortium name="Drosophila 12 Genomes Consortium"/>
            <person name="Clark A.G."/>
            <person name="Eisen M.B."/>
            <person name="Smith D.R."/>
            <person name="Bergman C.M."/>
            <person name="Oliver B."/>
            <person name="Markow T.A."/>
            <person name="Kaufman T.C."/>
            <person name="Kellis M."/>
            <person name="Gelbart W."/>
            <person name="Iyer V.N."/>
            <person name="Pollard D.A."/>
            <person name="Sackton T.B."/>
            <person name="Larracuente A.M."/>
            <person name="Singh N.D."/>
            <person name="Abad J.P."/>
            <person name="Abt D.N."/>
            <person name="Adryan B."/>
            <person name="Aguade M."/>
            <person name="Akashi H."/>
            <person name="Anderson W.W."/>
            <person name="Aquadro C.F."/>
            <person name="Ardell D.H."/>
            <person name="Arguello R."/>
            <person name="Artieri C.G."/>
            <person name="Barbash D.A."/>
            <person name="Barker D."/>
            <person name="Barsanti P."/>
            <person name="Batterham P."/>
            <person name="Batzoglou S."/>
            <person name="Begun D."/>
            <person name="Bhutkar A."/>
            <person name="Blanco E."/>
            <person name="Bosak S.A."/>
            <person name="Bradley R.K."/>
            <person name="Brand A.D."/>
            <person name="Brent M.R."/>
            <person name="Brooks A.N."/>
            <person name="Brown R.H."/>
            <person name="Butlin R.K."/>
            <person name="Caggese C."/>
            <person name="Calvi B.R."/>
            <person name="Bernardo de Carvalho A."/>
            <person name="Caspi A."/>
            <person name="Castrezana S."/>
            <person name="Celniker S.E."/>
            <person name="Chang J.L."/>
            <person name="Chapple C."/>
            <person name="Chatterji S."/>
            <person name="Chinwalla A."/>
            <person name="Civetta A."/>
            <person name="Clifton S.W."/>
            <person name="Comeron J.M."/>
            <person name="Costello J.C."/>
            <person name="Coyne J.A."/>
            <person name="Daub J."/>
            <person name="David R.G."/>
            <person name="Delcher A.L."/>
            <person name="Delehaunty K."/>
            <person name="Do C.B."/>
            <person name="Ebling H."/>
            <person name="Edwards K."/>
            <person name="Eickbush T."/>
            <person name="Evans J.D."/>
            <person name="Filipski A."/>
            <person name="Findeiss S."/>
            <person name="Freyhult E."/>
            <person name="Fulton L."/>
            <person name="Fulton R."/>
            <person name="Garcia A.C."/>
            <person name="Gardiner A."/>
            <person name="Garfield D.A."/>
            <person name="Garvin B.E."/>
            <person name="Gibson G."/>
            <person name="Gilbert D."/>
            <person name="Gnerre S."/>
            <person name="Godfrey J."/>
            <person name="Good R."/>
            <person name="Gotea V."/>
            <person name="Gravely B."/>
            <person name="Greenberg A.J."/>
            <person name="Griffiths-Jones S."/>
            <person name="Gross S."/>
            <person name="Guigo R."/>
            <person name="Gustafson E.A."/>
            <person name="Haerty W."/>
            <person name="Hahn M.W."/>
            <person name="Halligan D.L."/>
            <person name="Halpern A.L."/>
            <person name="Halter G.M."/>
            <person name="Han M.V."/>
            <person name="Heger A."/>
            <person name="Hillier L."/>
            <person name="Hinrichs A.S."/>
            <person name="Holmes I."/>
            <person name="Hoskins R.A."/>
            <person name="Hubisz M.J."/>
            <person name="Hultmark D."/>
            <person name="Huntley M.A."/>
            <person name="Jaffe D.B."/>
            <person name="Jagadeeshan S."/>
            <person name="Jeck W.R."/>
            <person name="Johnson J."/>
            <person name="Jones C.D."/>
            <person name="Jordan W.C."/>
            <person name="Karpen G.H."/>
            <person name="Kataoka E."/>
            <person name="Keightley P.D."/>
            <person name="Kheradpour P."/>
            <person name="Kirkness E.F."/>
            <person name="Koerich L.B."/>
            <person name="Kristiansen K."/>
            <person name="Kudrna D."/>
            <person name="Kulathinal R.J."/>
            <person name="Kumar S."/>
            <person name="Kwok R."/>
            <person name="Lander E."/>
            <person name="Langley C.H."/>
            <person name="Lapoint R."/>
            <person name="Lazzaro B.P."/>
            <person name="Lee S.J."/>
            <person name="Levesque L."/>
            <person name="Li R."/>
            <person name="Lin C.F."/>
            <person name="Lin M.F."/>
            <person name="Lindblad-Toh K."/>
            <person name="Llopart A."/>
            <person name="Long M."/>
            <person name="Low L."/>
            <person name="Lozovsky E."/>
            <person name="Lu J."/>
            <person name="Luo M."/>
            <person name="Machado C.A."/>
            <person name="Makalowski W."/>
            <person name="Marzo M."/>
            <person name="Matsuda M."/>
            <person name="Matzkin L."/>
            <person name="McAllister B."/>
            <person name="McBride C.S."/>
            <person name="McKernan B."/>
            <person name="McKernan K."/>
            <person name="Mendez-Lago M."/>
            <person name="Minx P."/>
            <person name="Mollenhauer M.U."/>
            <person name="Montooth K."/>
            <person name="Mount S.M."/>
            <person name="Mu X."/>
            <person name="Myers E."/>
            <person name="Negre B."/>
            <person name="Newfeld S."/>
            <person name="Nielsen R."/>
            <person name="Noor M.A."/>
            <person name="O'Grady P."/>
            <person name="Pachter L."/>
            <person name="Papaceit M."/>
            <person name="Parisi M.J."/>
            <person name="Parisi M."/>
            <person name="Parts L."/>
            <person name="Pedersen J.S."/>
            <person name="Pesole G."/>
            <person name="Phillippy A.M."/>
            <person name="Ponting C.P."/>
            <person name="Pop M."/>
            <person name="Porcelli D."/>
            <person name="Powell J.R."/>
            <person name="Prohaska S."/>
            <person name="Pruitt K."/>
            <person name="Puig M."/>
            <person name="Quesneville H."/>
            <person name="Ram K.R."/>
            <person name="Rand D."/>
            <person name="Rasmussen M.D."/>
            <person name="Reed L.K."/>
            <person name="Reenan R."/>
            <person name="Reily A."/>
            <person name="Remington K.A."/>
            <person name="Rieger T.T."/>
            <person name="Ritchie M.G."/>
            <person name="Robin C."/>
            <person name="Rogers Y.H."/>
            <person name="Rohde C."/>
            <person name="Rozas J."/>
            <person name="Rubenfield M.J."/>
            <person name="Ruiz A."/>
            <person name="Russo S."/>
            <person name="Salzberg S.L."/>
            <person name="Sanchez-Gracia A."/>
            <person name="Saranga D.J."/>
            <person name="Sato H."/>
            <person name="Schaeffer S.W."/>
            <person name="Schatz M.C."/>
            <person name="Schlenke T."/>
            <person name="Schwartz R."/>
            <person name="Segarra C."/>
            <person name="Singh R.S."/>
            <person name="Sirot L."/>
            <person name="Sirota M."/>
            <person name="Sisneros N.B."/>
            <person name="Smith C.D."/>
            <person name="Smith T.F."/>
            <person name="Spieth J."/>
            <person name="Stage D.E."/>
            <person name="Stark A."/>
            <person name="Stephan W."/>
            <person name="Strausberg R.L."/>
            <person name="Strempel S."/>
            <person name="Sturgill D."/>
            <person name="Sutton G."/>
            <person name="Sutton G.G."/>
            <person name="Tao W."/>
            <person name="Teichmann S."/>
            <person name="Tobari Y.N."/>
            <person name="Tomimura Y."/>
            <person name="Tsolas J.M."/>
            <person name="Valente V.L."/>
            <person name="Venter E."/>
            <person name="Venter J.C."/>
            <person name="Vicario S."/>
            <person name="Vieira F.G."/>
            <person name="Vilella A.J."/>
            <person name="Villasante A."/>
            <person name="Walenz B."/>
            <person name="Wang J."/>
            <person name="Wasserman M."/>
            <person name="Watts T."/>
            <person name="Wilson D."/>
            <person name="Wilson R.K."/>
            <person name="Wing R.A."/>
            <person name="Wolfner M.F."/>
            <person name="Wong A."/>
            <person name="Wong G.K."/>
            <person name="Wu C.I."/>
            <person name="Wu G."/>
            <person name="Yamamoto D."/>
            <person name="Yang H.P."/>
            <person name="Yang S.P."/>
            <person name="Yorke J.A."/>
            <person name="Yoshida K."/>
            <person name="Zdobnov E."/>
            <person name="Zhang P."/>
            <person name="Zhang Y."/>
            <person name="Zimin A.V."/>
            <person name="Baldwin J."/>
            <person name="Abdouelleil A."/>
            <person name="Abdulkadir J."/>
            <person name="Abebe A."/>
            <person name="Abera B."/>
            <person name="Abreu J."/>
            <person name="Acer S.C."/>
            <person name="Aftuck L."/>
            <person name="Alexander A."/>
            <person name="An P."/>
            <person name="Anderson E."/>
            <person name="Anderson S."/>
            <person name="Arachi H."/>
            <person name="Azer M."/>
            <person name="Bachantsang P."/>
            <person name="Barry A."/>
            <person name="Bayul T."/>
            <person name="Berlin A."/>
            <person name="Bessette D."/>
            <person name="Bloom T."/>
            <person name="Blye J."/>
            <person name="Boguslavskiy L."/>
            <person name="Bonnet C."/>
            <person name="Boukhgalter B."/>
            <person name="Bourzgui I."/>
            <person name="Brown A."/>
            <person name="Cahill P."/>
            <person name="Channer S."/>
            <person name="Cheshatsang Y."/>
            <person name="Chuda L."/>
            <person name="Citroen M."/>
            <person name="Collymore A."/>
            <person name="Cooke P."/>
            <person name="Costello M."/>
            <person name="D'Aco K."/>
            <person name="Daza R."/>
            <person name="De Haan G."/>
            <person name="DeGray S."/>
            <person name="DeMaso C."/>
            <person name="Dhargay N."/>
            <person name="Dooley K."/>
            <person name="Dooley E."/>
            <person name="Doricent M."/>
            <person name="Dorje P."/>
            <person name="Dorjee K."/>
            <person name="Dupes A."/>
            <person name="Elong R."/>
            <person name="Falk J."/>
            <person name="Farina A."/>
            <person name="Faro S."/>
            <person name="Ferguson D."/>
            <person name="Fisher S."/>
            <person name="Foley C.D."/>
            <person name="Franke A."/>
            <person name="Friedrich D."/>
            <person name="Gadbois L."/>
            <person name="Gearin G."/>
            <person name="Gearin C.R."/>
            <person name="Giannoukos G."/>
            <person name="Goode T."/>
            <person name="Graham J."/>
            <person name="Grandbois E."/>
            <person name="Grewal S."/>
            <person name="Gyaltsen K."/>
            <person name="Hafez N."/>
            <person name="Hagos B."/>
            <person name="Hall J."/>
            <person name="Henson C."/>
            <person name="Hollinger A."/>
            <person name="Honan T."/>
            <person name="Huard M.D."/>
            <person name="Hughes L."/>
            <person name="Hurhula B."/>
            <person name="Husby M.E."/>
            <person name="Kamat A."/>
            <person name="Kanga B."/>
            <person name="Kashin S."/>
            <person name="Khazanovich D."/>
            <person name="Kisner P."/>
            <person name="Lance K."/>
            <person name="Lara M."/>
            <person name="Lee W."/>
            <person name="Lennon N."/>
            <person name="Letendre F."/>
            <person name="LeVine R."/>
            <person name="Lipovsky A."/>
            <person name="Liu X."/>
            <person name="Liu J."/>
            <person name="Liu S."/>
            <person name="Lokyitsang T."/>
            <person name="Lokyitsang Y."/>
            <person name="Lubonja R."/>
            <person name="Lui A."/>
            <person name="MacDonald P."/>
            <person name="Magnisalis V."/>
            <person name="Maru K."/>
            <person name="Matthews C."/>
            <person name="McCusker W."/>
            <person name="McDonough S."/>
            <person name="Mehta T."/>
            <person name="Meldrim J."/>
            <person name="Meneus L."/>
            <person name="Mihai O."/>
            <person name="Mihalev A."/>
            <person name="Mihova T."/>
            <person name="Mittelman R."/>
            <person name="Mlenga V."/>
            <person name="Montmayeur A."/>
            <person name="Mulrain L."/>
            <person name="Navidi A."/>
            <person name="Naylor J."/>
            <person name="Negash T."/>
            <person name="Nguyen T."/>
            <person name="Nguyen N."/>
            <person name="Nicol R."/>
            <person name="Norbu C."/>
            <person name="Norbu N."/>
            <person name="Novod N."/>
            <person name="O'Neill B."/>
            <person name="Osman S."/>
            <person name="Markiewicz E."/>
            <person name="Oyono O.L."/>
            <person name="Patti C."/>
            <person name="Phunkhang P."/>
            <person name="Pierre F."/>
            <person name="Priest M."/>
            <person name="Raghuraman S."/>
            <person name="Rege F."/>
            <person name="Reyes R."/>
            <person name="Rise C."/>
            <person name="Rogov P."/>
            <person name="Ross K."/>
            <person name="Ryan E."/>
            <person name="Settipalli S."/>
            <person name="Shea T."/>
            <person name="Sherpa N."/>
            <person name="Shi L."/>
            <person name="Shih D."/>
            <person name="Sparrow T."/>
            <person name="Spaulding J."/>
            <person name="Stalker J."/>
            <person name="Stange-Thomann N."/>
            <person name="Stavropoulos S."/>
            <person name="Stone C."/>
            <person name="Strader C."/>
            <person name="Tesfaye S."/>
            <person name="Thomson T."/>
            <person name="Thoulutsang Y."/>
            <person name="Thoulutsang D."/>
            <person name="Topham K."/>
            <person name="Topping I."/>
            <person name="Tsamla T."/>
            <person name="Vassiliev H."/>
            <person name="Vo A."/>
            <person name="Wangchuk T."/>
            <person name="Wangdi T."/>
            <person name="Weiand M."/>
            <person name="Wilkinson J."/>
            <person name="Wilson A."/>
            <person name="Yadav S."/>
            <person name="Young G."/>
            <person name="Yu Q."/>
            <person name="Zembek L."/>
            <person name="Zhong D."/>
            <person name="Zimmer A."/>
            <person name="Zwirko Z."/>
            <person name="Jaffe D.B."/>
            <person name="Alvarez P."/>
            <person name="Brockman W."/>
            <person name="Butler J."/>
            <person name="Chin C."/>
            <person name="Gnerre S."/>
            <person name="Grabherr M."/>
            <person name="Kleber M."/>
            <person name="Mauceli E."/>
            <person name="MacCallum I."/>
        </authorList>
    </citation>
    <scope>NUCLEOTIDE SEQUENCE [LARGE SCALE GENOMIC DNA]</scope>
    <source>
        <strain evidence="2">MSH-3 / Tucson 14011-0111.49</strain>
    </source>
</reference>
<dbReference type="Proteomes" id="UP000008744">
    <property type="component" value="Unassembled WGS sequence"/>
</dbReference>
<name>B4GH07_DROPE</name>
<dbReference type="STRING" id="7234.B4GH07"/>
<protein>
    <submittedName>
        <fullName evidence="1">GL17439</fullName>
    </submittedName>
</protein>
<dbReference type="eggNOG" id="ENOG502T3U0">
    <property type="taxonomic scope" value="Eukaryota"/>
</dbReference>
<dbReference type="OMA" id="CLEPFAA"/>
<organism evidence="2">
    <name type="scientific">Drosophila persimilis</name>
    <name type="common">Fruit fly</name>
    <dbReference type="NCBI Taxonomy" id="7234"/>
    <lineage>
        <taxon>Eukaryota</taxon>
        <taxon>Metazoa</taxon>
        <taxon>Ecdysozoa</taxon>
        <taxon>Arthropoda</taxon>
        <taxon>Hexapoda</taxon>
        <taxon>Insecta</taxon>
        <taxon>Pterygota</taxon>
        <taxon>Neoptera</taxon>
        <taxon>Endopterygota</taxon>
        <taxon>Diptera</taxon>
        <taxon>Brachycera</taxon>
        <taxon>Muscomorpha</taxon>
        <taxon>Ephydroidea</taxon>
        <taxon>Drosophilidae</taxon>
        <taxon>Drosophila</taxon>
        <taxon>Sophophora</taxon>
    </lineage>
</organism>
<evidence type="ECO:0000313" key="2">
    <source>
        <dbReference type="Proteomes" id="UP000008744"/>
    </source>
</evidence>
<accession>B4GH07</accession>
<evidence type="ECO:0000313" key="1">
    <source>
        <dbReference type="EMBL" id="EDW35777.1"/>
    </source>
</evidence>
<dbReference type="OrthoDB" id="7925836at2759"/>
<keyword evidence="2" id="KW-1185">Reference proteome</keyword>
<dbReference type="PhylomeDB" id="B4GH07"/>
<proteinExistence type="predicted"/>
<gene>
    <name evidence="1" type="primary">Dper\GL17439</name>
    <name evidence="1" type="ORF">Dper_GL17439</name>
</gene>
<sequence>MSEKNAEPDPEDIQAAYNRHSQIVPEVKRAYQEAISKVFADLRHVQISAEDLAPFAAIHAEHGDTYLATDELVAAMRHKMTAILSKLNQHFFDSNDAENKLVVLEMLKEKFAPYEGHNWNVNCLSPEEYTRPVRMRLLDSSIRVMERELAAQEKALEVAVAKSKVNRERLQNIQNERVKANVSMNQKIAQYTEMEPNLLQLEQSINDSFLPRGFDPL</sequence>
<dbReference type="HOGENOM" id="CLU_116445_0_0_1"/>